<evidence type="ECO:0000313" key="8">
    <source>
        <dbReference type="Proteomes" id="UP001482231"/>
    </source>
</evidence>
<dbReference type="InterPro" id="IPR039424">
    <property type="entry name" value="SBP_5"/>
</dbReference>
<evidence type="ECO:0000256" key="2">
    <source>
        <dbReference type="ARBA" id="ARBA00005695"/>
    </source>
</evidence>
<evidence type="ECO:0000313" key="7">
    <source>
        <dbReference type="EMBL" id="MEO1765994.1"/>
    </source>
</evidence>
<evidence type="ECO:0000259" key="6">
    <source>
        <dbReference type="Pfam" id="PF00496"/>
    </source>
</evidence>
<feature type="domain" description="Solute-binding protein family 5" evidence="6">
    <location>
        <begin position="161"/>
        <end position="581"/>
    </location>
</feature>
<reference evidence="7 8" key="1">
    <citation type="submission" date="2024-02" db="EMBL/GenBank/DDBJ databases">
        <title>New thermophilic sulfur-oxidizing bacteria from a hot springs of the Uzon caldera (Kamchatka, Russia).</title>
        <authorList>
            <person name="Dukat A.M."/>
            <person name="Elcheninov A.G."/>
            <person name="Frolov E.N."/>
        </authorList>
    </citation>
    <scope>NUCLEOTIDE SEQUENCE [LARGE SCALE GENOMIC DNA]</scope>
    <source>
        <strain evidence="7 8">AK1</strain>
    </source>
</reference>
<dbReference type="PANTHER" id="PTHR30290:SF10">
    <property type="entry name" value="PERIPLASMIC OLIGOPEPTIDE-BINDING PROTEIN-RELATED"/>
    <property type="match status" value="1"/>
</dbReference>
<dbReference type="Proteomes" id="UP001482231">
    <property type="component" value="Unassembled WGS sequence"/>
</dbReference>
<sequence length="714" mass="81711">MALLLPLMILTACGEPPWNDPYPAAERGQNIRYSAFSERPKHLDPARSYSSNEVEFIGQIYEPPLQYHYLKRPYQLIPLTAVEVPQPRYYDAQGRRLPADAPAARIAYSIYEIRIRPGIHYQPHPAFARDAAGRLIYDPIPPKLLARVDKPSDFPVTGTRELTAEDYVYQLKRLAHPRLNSPIYGLMSEYIVGLREFAAELDRRLKQASPESWLDLRTIPLAGAEVVDRYTYRIRIRGKYPQFAYWLAMPFFAPVPWEADRFYAQPGMQEKNLVLDWFPVGTGPYMLTVNDPNRQMVLERNPNFHGETYPTEGEPGDREAGLLRDAGKPLPFIDKAVYSLEKEDIPYWNKFLQGYYDSSGISSDTFDQAIRIGATGDAALTEALQRKNIRLVTTVMTTIGYLGFNMQDPVVGGLGERARKLRQAISIAVDMEERISIFNNGRGIPAHGPIPPGIFGYREGRAGINPYVYDWVNGHAQRKSIAEARRLLAEAGYPNGRDAQTGRPLVLYFDTAAVGADSKSRLEWLVKQFRKLDIELVIRATDYNRFQDKMLKGTAQIFEWGWNADYPDPENFLFLLYGPNRKVGANGENAANYENPEFDRLFEQMKNMDNGPQRQAIIDQMVEIVRRDAPWVWGFYPKAFGLYHAWLMNAKPNLMANNGLKYLRLDPALRERSRREWNQPVLWPVWTGFALLVAGLVPAAVSYWRREHRPPKKG</sequence>
<proteinExistence type="inferred from homology"/>
<comment type="similarity">
    <text evidence="2">Belongs to the bacterial solute-binding protein 5 family.</text>
</comment>
<accession>A0ABV0EBS1</accession>
<comment type="caution">
    <text evidence="7">The sequence shown here is derived from an EMBL/GenBank/DDBJ whole genome shotgun (WGS) entry which is preliminary data.</text>
</comment>
<organism evidence="7 8">
    <name type="scientific">Thiobacter aerophilum</name>
    <dbReference type="NCBI Taxonomy" id="3121275"/>
    <lineage>
        <taxon>Bacteria</taxon>
        <taxon>Pseudomonadati</taxon>
        <taxon>Pseudomonadota</taxon>
        <taxon>Betaproteobacteria</taxon>
        <taxon>Burkholderiales</taxon>
        <taxon>Thiobacteraceae</taxon>
        <taxon>Thiobacter</taxon>
    </lineage>
</organism>
<dbReference type="InterPro" id="IPR000914">
    <property type="entry name" value="SBP_5_dom"/>
</dbReference>
<evidence type="ECO:0000256" key="4">
    <source>
        <dbReference type="ARBA" id="ARBA00022729"/>
    </source>
</evidence>
<dbReference type="Pfam" id="PF00496">
    <property type="entry name" value="SBP_bac_5"/>
    <property type="match status" value="1"/>
</dbReference>
<keyword evidence="4" id="KW-0732">Signal</keyword>
<evidence type="ECO:0000256" key="5">
    <source>
        <dbReference type="SAM" id="Phobius"/>
    </source>
</evidence>
<dbReference type="SUPFAM" id="SSF53850">
    <property type="entry name" value="Periplasmic binding protein-like II"/>
    <property type="match status" value="1"/>
</dbReference>
<dbReference type="Gene3D" id="3.40.190.10">
    <property type="entry name" value="Periplasmic binding protein-like II"/>
    <property type="match status" value="1"/>
</dbReference>
<keyword evidence="8" id="KW-1185">Reference proteome</keyword>
<keyword evidence="5" id="KW-0472">Membrane</keyword>
<protein>
    <submittedName>
        <fullName evidence="7">ABC transporter substrate-binding protein</fullName>
    </submittedName>
</protein>
<evidence type="ECO:0000256" key="1">
    <source>
        <dbReference type="ARBA" id="ARBA00004196"/>
    </source>
</evidence>
<feature type="transmembrane region" description="Helical" evidence="5">
    <location>
        <begin position="681"/>
        <end position="704"/>
    </location>
</feature>
<dbReference type="CDD" id="cd08505">
    <property type="entry name" value="PBP2_NikA_DppA_OppA_like_18"/>
    <property type="match status" value="1"/>
</dbReference>
<evidence type="ECO:0000256" key="3">
    <source>
        <dbReference type="ARBA" id="ARBA00022448"/>
    </source>
</evidence>
<dbReference type="PIRSF" id="PIRSF002741">
    <property type="entry name" value="MppA"/>
    <property type="match status" value="1"/>
</dbReference>
<dbReference type="InterPro" id="IPR030678">
    <property type="entry name" value="Peptide/Ni-bd"/>
</dbReference>
<name>A0ABV0EBS1_9BURK</name>
<keyword evidence="5" id="KW-1133">Transmembrane helix</keyword>
<keyword evidence="3" id="KW-0813">Transport</keyword>
<dbReference type="Gene3D" id="3.10.105.10">
    <property type="entry name" value="Dipeptide-binding Protein, Domain 3"/>
    <property type="match status" value="1"/>
</dbReference>
<comment type="subcellular location">
    <subcellularLocation>
        <location evidence="1">Cell envelope</location>
    </subcellularLocation>
</comment>
<dbReference type="PANTHER" id="PTHR30290">
    <property type="entry name" value="PERIPLASMIC BINDING COMPONENT OF ABC TRANSPORTER"/>
    <property type="match status" value="1"/>
</dbReference>
<keyword evidence="5" id="KW-0812">Transmembrane</keyword>
<gene>
    <name evidence="7" type="ORF">V6E02_02020</name>
</gene>
<dbReference type="EMBL" id="JBAJEX010000001">
    <property type="protein sequence ID" value="MEO1765994.1"/>
    <property type="molecule type" value="Genomic_DNA"/>
</dbReference>